<dbReference type="Pfam" id="PF17764">
    <property type="entry name" value="PriA_3primeBD"/>
    <property type="match status" value="1"/>
</dbReference>
<accession>G4QMR7</accession>
<dbReference type="Gene3D" id="3.40.1440.60">
    <property type="entry name" value="PriA, 3(prime) DNA-binding domain"/>
    <property type="match status" value="1"/>
</dbReference>
<dbReference type="PANTHER" id="PTHR30580:SF0">
    <property type="entry name" value="PRIMOSOMAL PROTEIN N"/>
    <property type="match status" value="1"/>
</dbReference>
<dbReference type="Pfam" id="PF18074">
    <property type="entry name" value="PriA_C"/>
    <property type="match status" value="1"/>
</dbReference>
<keyword evidence="15" id="KW-1185">Reference proteome</keyword>
<dbReference type="CDD" id="cd18804">
    <property type="entry name" value="SF2_C_priA"/>
    <property type="match status" value="1"/>
</dbReference>
<dbReference type="GO" id="GO:0008270">
    <property type="term" value="F:zinc ion binding"/>
    <property type="evidence" value="ECO:0007669"/>
    <property type="project" value="UniProtKB-UniRule"/>
</dbReference>
<evidence type="ECO:0000256" key="9">
    <source>
        <dbReference type="ARBA" id="ARBA00023125"/>
    </source>
</evidence>
<comment type="subunit">
    <text evidence="12">Component of the replication restart primosome.</text>
</comment>
<keyword evidence="10 12" id="KW-0413">Isomerase</keyword>
<dbReference type="InterPro" id="IPR042115">
    <property type="entry name" value="PriA_3primeBD_sf"/>
</dbReference>
<feature type="binding site" evidence="12">
    <location>
        <position position="491"/>
    </location>
    <ligand>
        <name>Zn(2+)</name>
        <dbReference type="ChEBI" id="CHEBI:29105"/>
        <label>2</label>
    </ligand>
</feature>
<reference evidence="14 15" key="1">
    <citation type="journal article" date="2011" name="J. Bacteriol.">
        <title>Complete genome sequence of seawater bacterium Glaciecola nitratireducens FR1064T.</title>
        <authorList>
            <person name="Bian F."/>
            <person name="Qin Q.L."/>
            <person name="Xie B.B."/>
            <person name="Shu Y.L."/>
            <person name="Zhang X.Y."/>
            <person name="Yu Y."/>
            <person name="Chen B."/>
            <person name="Chen X.L."/>
            <person name="Zhou B.C."/>
            <person name="Zhang Y.Z."/>
        </authorList>
    </citation>
    <scope>NUCLEOTIDE SEQUENCE [LARGE SCALE GENOMIC DNA]</scope>
    <source>
        <strain evidence="15">JCM 12485 / KCTC 12276 / FR1064</strain>
    </source>
</reference>
<feature type="binding site" evidence="12">
    <location>
        <position position="507"/>
    </location>
    <ligand>
        <name>Zn(2+)</name>
        <dbReference type="ChEBI" id="CHEBI:29105"/>
        <label>1</label>
    </ligand>
</feature>
<dbReference type="Pfam" id="PF00271">
    <property type="entry name" value="Helicase_C"/>
    <property type="match status" value="1"/>
</dbReference>
<dbReference type="AlphaFoldDB" id="G4QMR7"/>
<comment type="similarity">
    <text evidence="12">Belongs to the helicase family. PriA subfamily.</text>
</comment>
<dbReference type="InterPro" id="IPR005259">
    <property type="entry name" value="PriA"/>
</dbReference>
<dbReference type="Proteomes" id="UP000009282">
    <property type="component" value="Chromosome"/>
</dbReference>
<dbReference type="GO" id="GO:0006310">
    <property type="term" value="P:DNA recombination"/>
    <property type="evidence" value="ECO:0007669"/>
    <property type="project" value="InterPro"/>
</dbReference>
<keyword evidence="9 12" id="KW-0238">DNA-binding</keyword>
<evidence type="ECO:0000256" key="2">
    <source>
        <dbReference type="ARBA" id="ARBA00022705"/>
    </source>
</evidence>
<keyword evidence="7 12" id="KW-0862">Zinc</keyword>
<evidence type="ECO:0000256" key="5">
    <source>
        <dbReference type="ARBA" id="ARBA00022801"/>
    </source>
</evidence>
<dbReference type="FunFam" id="3.40.50.300:FF:000489">
    <property type="entry name" value="Primosome assembly protein PriA"/>
    <property type="match status" value="1"/>
</dbReference>
<evidence type="ECO:0000256" key="6">
    <source>
        <dbReference type="ARBA" id="ARBA00022806"/>
    </source>
</evidence>
<dbReference type="HOGENOM" id="CLU_013353_3_1_6"/>
<keyword evidence="2 12" id="KW-0235">DNA replication</keyword>
<evidence type="ECO:0000256" key="12">
    <source>
        <dbReference type="HAMAP-Rule" id="MF_00983"/>
    </source>
</evidence>
<comment type="function">
    <text evidence="12">Initiates the restart of stalled replication forks, which reloads the replicative helicase on sites other than the origin of replication. Recognizes and binds to abandoned replication forks and remodels them to uncover a helicase loading site. Promotes assembly of the primosome at these replication forks.</text>
</comment>
<feature type="binding site" evidence="12">
    <location>
        <position position="504"/>
    </location>
    <ligand>
        <name>Zn(2+)</name>
        <dbReference type="ChEBI" id="CHEBI:29105"/>
        <label>1</label>
    </ligand>
</feature>
<dbReference type="Gene3D" id="3.40.50.300">
    <property type="entry name" value="P-loop containing nucleotide triphosphate hydrolases"/>
    <property type="match status" value="2"/>
</dbReference>
<dbReference type="EMBL" id="CP003060">
    <property type="protein sequence ID" value="AEP31000.1"/>
    <property type="molecule type" value="Genomic_DNA"/>
</dbReference>
<feature type="domain" description="Helicase ATP-binding" evidence="13">
    <location>
        <begin position="239"/>
        <end position="405"/>
    </location>
</feature>
<evidence type="ECO:0000256" key="8">
    <source>
        <dbReference type="ARBA" id="ARBA00022840"/>
    </source>
</evidence>
<feature type="binding site" evidence="12">
    <location>
        <position position="473"/>
    </location>
    <ligand>
        <name>Zn(2+)</name>
        <dbReference type="ChEBI" id="CHEBI:29105"/>
        <label>2</label>
    </ligand>
</feature>
<dbReference type="Pfam" id="PF18319">
    <property type="entry name" value="Zn_ribbon_PriA"/>
    <property type="match status" value="1"/>
</dbReference>
<dbReference type="FunFam" id="3.40.1440.60:FF:000001">
    <property type="entry name" value="Primosomal protein N"/>
    <property type="match status" value="1"/>
</dbReference>
<organism evidence="14 15">
    <name type="scientific">Glaciecola nitratireducens (strain JCM 12485 / KCTC 12276 / FR1064)</name>
    <dbReference type="NCBI Taxonomy" id="1085623"/>
    <lineage>
        <taxon>Bacteria</taxon>
        <taxon>Pseudomonadati</taxon>
        <taxon>Pseudomonadota</taxon>
        <taxon>Gammaproteobacteria</taxon>
        <taxon>Alteromonadales</taxon>
        <taxon>Alteromonadaceae</taxon>
        <taxon>Brumicola</taxon>
    </lineage>
</organism>
<dbReference type="eggNOG" id="COG1198">
    <property type="taxonomic scope" value="Bacteria"/>
</dbReference>
<evidence type="ECO:0000256" key="4">
    <source>
        <dbReference type="ARBA" id="ARBA00022741"/>
    </source>
</evidence>
<feature type="binding site" evidence="12">
    <location>
        <position position="494"/>
    </location>
    <ligand>
        <name>Zn(2+)</name>
        <dbReference type="ChEBI" id="CHEBI:29105"/>
        <label>2</label>
    </ligand>
</feature>
<dbReference type="NCBIfam" id="NF004067">
    <property type="entry name" value="PRK05580.1-4"/>
    <property type="match status" value="1"/>
</dbReference>
<dbReference type="HAMAP" id="MF_00983">
    <property type="entry name" value="PriA"/>
    <property type="match status" value="1"/>
</dbReference>
<dbReference type="Pfam" id="PF00270">
    <property type="entry name" value="DEAD"/>
    <property type="match status" value="1"/>
</dbReference>
<dbReference type="OrthoDB" id="9759544at2"/>
<dbReference type="GO" id="GO:0003677">
    <property type="term" value="F:DNA binding"/>
    <property type="evidence" value="ECO:0007669"/>
    <property type="project" value="UniProtKB-UniRule"/>
</dbReference>
<evidence type="ECO:0000256" key="11">
    <source>
        <dbReference type="ARBA" id="ARBA00048988"/>
    </source>
</evidence>
<dbReference type="GO" id="GO:0006269">
    <property type="term" value="P:DNA replication, synthesis of primer"/>
    <property type="evidence" value="ECO:0007669"/>
    <property type="project" value="UniProtKB-KW"/>
</dbReference>
<keyword evidence="5 12" id="KW-0378">Hydrolase</keyword>
<dbReference type="InterPro" id="IPR041236">
    <property type="entry name" value="PriA_C"/>
</dbReference>
<evidence type="ECO:0000313" key="14">
    <source>
        <dbReference type="EMBL" id="AEP31000.1"/>
    </source>
</evidence>
<dbReference type="GO" id="GO:0016887">
    <property type="term" value="F:ATP hydrolysis activity"/>
    <property type="evidence" value="ECO:0007669"/>
    <property type="project" value="RHEA"/>
</dbReference>
<gene>
    <name evidence="12 14" type="primary">priA</name>
    <name evidence="14" type="ordered locus">GNIT_2903</name>
</gene>
<comment type="catalytic activity">
    <reaction evidence="12">
        <text>Couples ATP hydrolysis with the unwinding of duplex DNA by translocating in the 3'-5' direction.</text>
        <dbReference type="EC" id="5.6.2.4"/>
    </reaction>
</comment>
<dbReference type="PANTHER" id="PTHR30580">
    <property type="entry name" value="PRIMOSOMAL PROTEIN N"/>
    <property type="match status" value="1"/>
</dbReference>
<dbReference type="SUPFAM" id="SSF52540">
    <property type="entry name" value="P-loop containing nucleoside triphosphate hydrolases"/>
    <property type="match status" value="2"/>
</dbReference>
<dbReference type="SMART" id="SM00490">
    <property type="entry name" value="HELICc"/>
    <property type="match status" value="1"/>
</dbReference>
<keyword evidence="4 12" id="KW-0547">Nucleotide-binding</keyword>
<dbReference type="RefSeq" id="WP_014109873.1">
    <property type="nucleotide sequence ID" value="NC_016041.1"/>
</dbReference>
<evidence type="ECO:0000313" key="15">
    <source>
        <dbReference type="Proteomes" id="UP000009282"/>
    </source>
</evidence>
<dbReference type="GO" id="GO:0043138">
    <property type="term" value="F:3'-5' DNA helicase activity"/>
    <property type="evidence" value="ECO:0007669"/>
    <property type="project" value="UniProtKB-EC"/>
</dbReference>
<dbReference type="NCBIfam" id="NF004065">
    <property type="entry name" value="PRK05580.1-1"/>
    <property type="match status" value="1"/>
</dbReference>
<dbReference type="InterPro" id="IPR011545">
    <property type="entry name" value="DEAD/DEAH_box_helicase_dom"/>
</dbReference>
<comment type="cofactor">
    <cofactor evidence="12">
        <name>Zn(2+)</name>
        <dbReference type="ChEBI" id="CHEBI:29105"/>
    </cofactor>
    <text evidence="12">Binds 2 zinc ions per subunit.</text>
</comment>
<dbReference type="STRING" id="1085623.GNIT_2903"/>
<dbReference type="GO" id="GO:0006302">
    <property type="term" value="P:double-strand break repair"/>
    <property type="evidence" value="ECO:0007669"/>
    <property type="project" value="InterPro"/>
</dbReference>
<dbReference type="SMART" id="SM00487">
    <property type="entry name" value="DEXDc"/>
    <property type="match status" value="1"/>
</dbReference>
<dbReference type="GO" id="GO:0006270">
    <property type="term" value="P:DNA replication initiation"/>
    <property type="evidence" value="ECO:0007669"/>
    <property type="project" value="TreeGrafter"/>
</dbReference>
<evidence type="ECO:0000256" key="10">
    <source>
        <dbReference type="ARBA" id="ARBA00023235"/>
    </source>
</evidence>
<evidence type="ECO:0000256" key="1">
    <source>
        <dbReference type="ARBA" id="ARBA00022515"/>
    </source>
</evidence>
<keyword evidence="8 12" id="KW-0067">ATP-binding</keyword>
<comment type="catalytic activity">
    <reaction evidence="11 12">
        <text>ATP + H2O = ADP + phosphate + H(+)</text>
        <dbReference type="Rhea" id="RHEA:13065"/>
        <dbReference type="ChEBI" id="CHEBI:15377"/>
        <dbReference type="ChEBI" id="CHEBI:15378"/>
        <dbReference type="ChEBI" id="CHEBI:30616"/>
        <dbReference type="ChEBI" id="CHEBI:43474"/>
        <dbReference type="ChEBI" id="CHEBI:456216"/>
        <dbReference type="EC" id="5.6.2.4"/>
    </reaction>
</comment>
<proteinExistence type="inferred from homology"/>
<feature type="binding site" evidence="12">
    <location>
        <position position="476"/>
    </location>
    <ligand>
        <name>Zn(2+)</name>
        <dbReference type="ChEBI" id="CHEBI:29105"/>
        <label>2</label>
    </ligand>
</feature>
<dbReference type="InterPro" id="IPR041222">
    <property type="entry name" value="PriA_3primeBD"/>
</dbReference>
<keyword evidence="1 12" id="KW-0639">Primosome</keyword>
<protein>
    <recommendedName>
        <fullName evidence="12">Replication restart protein PriA</fullName>
    </recommendedName>
    <alternativeName>
        <fullName evidence="12">ATP-dependent DNA helicase PriA</fullName>
        <ecNumber evidence="12">5.6.2.4</ecNumber>
    </alternativeName>
    <alternativeName>
        <fullName evidence="12">DNA 3'-5' helicase PriA</fullName>
    </alternativeName>
</protein>
<feature type="binding site" evidence="12">
    <location>
        <position position="467"/>
    </location>
    <ligand>
        <name>Zn(2+)</name>
        <dbReference type="ChEBI" id="CHEBI:29105"/>
        <label>1</label>
    </ligand>
</feature>
<dbReference type="EC" id="5.6.2.4" evidence="12"/>
<feature type="binding site" evidence="12">
    <location>
        <position position="464"/>
    </location>
    <ligand>
        <name>Zn(2+)</name>
        <dbReference type="ChEBI" id="CHEBI:29105"/>
        <label>1</label>
    </ligand>
</feature>
<dbReference type="InterPro" id="IPR001650">
    <property type="entry name" value="Helicase_C-like"/>
</dbReference>
<evidence type="ECO:0000256" key="7">
    <source>
        <dbReference type="ARBA" id="ARBA00022833"/>
    </source>
</evidence>
<dbReference type="GO" id="GO:1990077">
    <property type="term" value="C:primosome complex"/>
    <property type="evidence" value="ECO:0007669"/>
    <property type="project" value="UniProtKB-UniRule"/>
</dbReference>
<keyword evidence="3 12" id="KW-0479">Metal-binding</keyword>
<name>G4QMR7_GLANF</name>
<keyword evidence="6 12" id="KW-0347">Helicase</keyword>
<dbReference type="CDD" id="cd17929">
    <property type="entry name" value="DEXHc_priA"/>
    <property type="match status" value="1"/>
</dbReference>
<evidence type="ECO:0000259" key="13">
    <source>
        <dbReference type="PROSITE" id="PS51192"/>
    </source>
</evidence>
<evidence type="ECO:0000256" key="3">
    <source>
        <dbReference type="ARBA" id="ARBA00022723"/>
    </source>
</evidence>
<dbReference type="InterPro" id="IPR040498">
    <property type="entry name" value="PriA_CRR"/>
</dbReference>
<dbReference type="PROSITE" id="PS51192">
    <property type="entry name" value="HELICASE_ATP_BIND_1"/>
    <property type="match status" value="1"/>
</dbReference>
<dbReference type="GO" id="GO:0005524">
    <property type="term" value="F:ATP binding"/>
    <property type="evidence" value="ECO:0007669"/>
    <property type="project" value="UniProtKB-UniRule"/>
</dbReference>
<dbReference type="InterPro" id="IPR014001">
    <property type="entry name" value="Helicase_ATP-bd"/>
</dbReference>
<dbReference type="NCBIfam" id="TIGR00595">
    <property type="entry name" value="priA"/>
    <property type="match status" value="1"/>
</dbReference>
<dbReference type="InterPro" id="IPR027417">
    <property type="entry name" value="P-loop_NTPase"/>
</dbReference>
<dbReference type="KEGG" id="gni:GNIT_2903"/>
<sequence length="757" mass="84297">MQVIQVAIAVPMPQLFDYKIHTPAAAGSAMSEVLQSDPLLVKADLGDTVNVDLIGCRVLVPFGPRKCVGIVVRVNVESDYETSKLKSVIEILDIAPVCSQQMLTLGKWMSDYYHHPIGEVLQTLLPAALRKQQSGKTRAAVATQPYLQLDADSAAQSDVDDLLARSVKQFDLYRLLEKGRQPLSAIKQEFTPAIVKALTEKQLIEKVDVVEKPEEWTTQLTISEKPLPNVEQAMAISTINLASGFDTMLIEGVTGSGKTEVYLQIIEPLLAAGKQVLILVPEIGLTPQTVGRFEKRFGIRVGTLHSNLNDTERLQVWQQAKDGSLGIIIGTRSSIFTEMKNPGMIIVDEEHDESFKQQDNLKYHARDIAVYRAKQLNIPLVLGSATPSLESLHNALEKKYRHILLPNRAGSAAMPAQRLMNIKGQPMQFGIAQGMLEKMQIQLAAGNQVMVFVNRRGYAPALLCHQCGHVEQCTRCDNPMTVHKSANNLQCHRCADIRALPKACAECGHNELDTFGIGTEQLQQGLETLFPDYSTVRVDSDTVRGKGKLSKLLKEINQKKYQILVGTQILSKGHHFPDVTLVVILNVDSALFSADFRAPEKLAQLITQLSGRAGRSDKVGEMWLQTHCPEHPLLQDLINNGFSDFARYALLERKHAALPPHEHQICIRSESQHKYLSIHFLNLCAELFTQFKHAKVLGPFPAFIEKKQGRYRNLLIIQSASRKYLQQATEQANKALSEMPVSRQVRWSIDVSPIDFS</sequence>